<dbReference type="InterPro" id="IPR012495">
    <property type="entry name" value="TadE-like_dom"/>
</dbReference>
<name>A1ASI7_PELPD</name>
<dbReference type="OrthoDB" id="6165442at2"/>
<protein>
    <submittedName>
        <fullName evidence="3">TadE family protein</fullName>
    </submittedName>
</protein>
<feature type="domain" description="TadE-like" evidence="2">
    <location>
        <begin position="11"/>
        <end position="53"/>
    </location>
</feature>
<proteinExistence type="predicted"/>
<evidence type="ECO:0000256" key="1">
    <source>
        <dbReference type="SAM" id="Phobius"/>
    </source>
</evidence>
<keyword evidence="1" id="KW-0472">Membrane</keyword>
<dbReference type="RefSeq" id="WP_011736559.1">
    <property type="nucleotide sequence ID" value="NC_008609.1"/>
</dbReference>
<dbReference type="EMBL" id="CP000482">
    <property type="protein sequence ID" value="ABL00308.1"/>
    <property type="molecule type" value="Genomic_DNA"/>
</dbReference>
<dbReference type="Proteomes" id="UP000006732">
    <property type="component" value="Chromosome"/>
</dbReference>
<evidence type="ECO:0000259" key="2">
    <source>
        <dbReference type="Pfam" id="PF07811"/>
    </source>
</evidence>
<accession>A1ASI7</accession>
<dbReference type="HOGENOM" id="CLU_1675405_0_0_7"/>
<gene>
    <name evidence="3" type="ordered locus">Ppro_2705</name>
</gene>
<feature type="transmembrane region" description="Helical" evidence="1">
    <location>
        <begin position="12"/>
        <end position="31"/>
    </location>
</feature>
<keyword evidence="1" id="KW-1133">Transmembrane helix</keyword>
<dbReference type="KEGG" id="ppd:Ppro_2705"/>
<organism evidence="3 4">
    <name type="scientific">Pelobacter propionicus (strain DSM 2379 / NBRC 103807 / OttBd1)</name>
    <dbReference type="NCBI Taxonomy" id="338966"/>
    <lineage>
        <taxon>Bacteria</taxon>
        <taxon>Pseudomonadati</taxon>
        <taxon>Thermodesulfobacteriota</taxon>
        <taxon>Desulfuromonadia</taxon>
        <taxon>Desulfuromonadales</taxon>
        <taxon>Desulfuromonadaceae</taxon>
        <taxon>Pelobacter</taxon>
    </lineage>
</organism>
<reference evidence="3 4" key="1">
    <citation type="submission" date="2006-10" db="EMBL/GenBank/DDBJ databases">
        <title>Complete sequence of chromosome of Pelobacter propionicus DSM 2379.</title>
        <authorList>
            <consortium name="US DOE Joint Genome Institute"/>
            <person name="Copeland A."/>
            <person name="Lucas S."/>
            <person name="Lapidus A."/>
            <person name="Barry K."/>
            <person name="Detter J.C."/>
            <person name="Glavina del Rio T."/>
            <person name="Hammon N."/>
            <person name="Israni S."/>
            <person name="Dalin E."/>
            <person name="Tice H."/>
            <person name="Pitluck S."/>
            <person name="Saunders E."/>
            <person name="Brettin T."/>
            <person name="Bruce D."/>
            <person name="Han C."/>
            <person name="Tapia R."/>
            <person name="Schmutz J."/>
            <person name="Larimer F."/>
            <person name="Land M."/>
            <person name="Hauser L."/>
            <person name="Kyrpides N."/>
            <person name="Kim E."/>
            <person name="Lovley D."/>
            <person name="Richardson P."/>
        </authorList>
    </citation>
    <scope>NUCLEOTIDE SEQUENCE [LARGE SCALE GENOMIC DNA]</scope>
    <source>
        <strain evidence="4">DSM 2379 / NBRC 103807 / OttBd1</strain>
    </source>
</reference>
<keyword evidence="4" id="KW-1185">Reference proteome</keyword>
<dbReference type="eggNOG" id="COG4961">
    <property type="taxonomic scope" value="Bacteria"/>
</dbReference>
<dbReference type="STRING" id="338966.Ppro_2705"/>
<evidence type="ECO:0000313" key="3">
    <source>
        <dbReference type="EMBL" id="ABL00308.1"/>
    </source>
</evidence>
<evidence type="ECO:0000313" key="4">
    <source>
        <dbReference type="Proteomes" id="UP000006732"/>
    </source>
</evidence>
<dbReference type="Pfam" id="PF07811">
    <property type="entry name" value="TadE"/>
    <property type="match status" value="1"/>
</dbReference>
<keyword evidence="1" id="KW-0812">Transmembrane</keyword>
<sequence length="154" mass="16681">MKIDTHKHRKGQALVEAAFVLFIVVLFTFAITEFGRAMYIKNMLNNAARAGARQAVVTGSLPVSQPLFTFSNTRPADPVLAKIYDGLMYVKKDTVTASVSCVGCAGSYAAAGDTISVIVTAPFDPVIRLFNDPVNHPKLVITDKLVGQASMRYE</sequence>
<dbReference type="AlphaFoldDB" id="A1ASI7"/>